<sequence>MAIPDQGDGERRAAAQALVRERIELIRRRMRRAAILDQVTCRLAVRMNVRPEEAAAHLARLSHESGVDLLEVARSVDERAGEPPEAPRVDPPEWAAPVMEAMSLCAMYLSPVTDETGRLVDFLVVATTESGEDVTGRPLEVFRGHRLLEFSPGVMRAGLLEECIRVFETGESFQRGPFEYVEARNDRLWPRSISVRASRVADGILLTWQELDEEERLITGWERAQRIAGLGWAEWNLASGRTIWTLPMYEMFGRDTAEGPLPFEQLPEAVVAEDLGAVEEVVRTLLEHRESVEHEFRVQQRHGIRHVRLAAEPVLDGSGFPFAVRAMAQDVTADRRRERALAEARDQTHQARHRAEEEHRVALALQDTIMPTHHGVFDLPGLHMGVRYSPSGELEHLGGDWFKVRPLPDGRVLVAIGDAMGHGLSAVSLMAQMRSGLAGLAYTGAPADRLARWLNELAFHANQNITVTGTAVIGHFTPATRTLEWVSAGHLPPVLVRDGKAVFLETSNGTMLGAFENMDYTLTTTQLARGDLLLLYTDGVVERRGRSLDVGLNAMLDAAGRCAEGDPEKNLVCVLRELGEENATDDVCLLALRVL</sequence>
<dbReference type="RefSeq" id="WP_179826795.1">
    <property type="nucleotide sequence ID" value="NZ_JACCCO010000003.1"/>
</dbReference>
<evidence type="ECO:0000313" key="4">
    <source>
        <dbReference type="Proteomes" id="UP000576393"/>
    </source>
</evidence>
<comment type="caution">
    <text evidence="3">The sequence shown here is derived from an EMBL/GenBank/DDBJ whole genome shotgun (WGS) entry which is preliminary data.</text>
</comment>
<protein>
    <submittedName>
        <fullName evidence="3">Serine phosphatase RsbU (Regulator of sigma subunit)</fullName>
    </submittedName>
</protein>
<gene>
    <name evidence="3" type="ORF">HDA43_005568</name>
</gene>
<keyword evidence="1" id="KW-0378">Hydrolase</keyword>
<proteinExistence type="predicted"/>
<accession>A0A852VA43</accession>
<evidence type="ECO:0000313" key="3">
    <source>
        <dbReference type="EMBL" id="NYF43341.1"/>
    </source>
</evidence>
<keyword evidence="4" id="KW-1185">Reference proteome</keyword>
<dbReference type="SMART" id="SM00331">
    <property type="entry name" value="PP2C_SIG"/>
    <property type="match status" value="1"/>
</dbReference>
<dbReference type="Proteomes" id="UP000576393">
    <property type="component" value="Unassembled WGS sequence"/>
</dbReference>
<dbReference type="PANTHER" id="PTHR43156">
    <property type="entry name" value="STAGE II SPORULATION PROTEIN E-RELATED"/>
    <property type="match status" value="1"/>
</dbReference>
<dbReference type="InterPro" id="IPR052016">
    <property type="entry name" value="Bact_Sigma-Reg"/>
</dbReference>
<feature type="domain" description="PPM-type phosphatase" evidence="2">
    <location>
        <begin position="382"/>
        <end position="594"/>
    </location>
</feature>
<dbReference type="SUPFAM" id="SSF55785">
    <property type="entry name" value="PYP-like sensor domain (PAS domain)"/>
    <property type="match status" value="1"/>
</dbReference>
<reference evidence="3 4" key="1">
    <citation type="submission" date="2020-07" db="EMBL/GenBank/DDBJ databases">
        <title>Sequencing the genomes of 1000 actinobacteria strains.</title>
        <authorList>
            <person name="Klenk H.-P."/>
        </authorList>
    </citation>
    <scope>NUCLEOTIDE SEQUENCE [LARGE SCALE GENOMIC DNA]</scope>
    <source>
        <strain evidence="3 4">DSM 45763</strain>
    </source>
</reference>
<dbReference type="InterPro" id="IPR036457">
    <property type="entry name" value="PPM-type-like_dom_sf"/>
</dbReference>
<dbReference type="AlphaFoldDB" id="A0A852VA43"/>
<dbReference type="GO" id="GO:0016791">
    <property type="term" value="F:phosphatase activity"/>
    <property type="evidence" value="ECO:0007669"/>
    <property type="project" value="TreeGrafter"/>
</dbReference>
<organism evidence="3 4">
    <name type="scientific">Streptosporangium sandarakinum</name>
    <dbReference type="NCBI Taxonomy" id="1260955"/>
    <lineage>
        <taxon>Bacteria</taxon>
        <taxon>Bacillati</taxon>
        <taxon>Actinomycetota</taxon>
        <taxon>Actinomycetes</taxon>
        <taxon>Streptosporangiales</taxon>
        <taxon>Streptosporangiaceae</taxon>
        <taxon>Streptosporangium</taxon>
    </lineage>
</organism>
<dbReference type="PANTHER" id="PTHR43156:SF2">
    <property type="entry name" value="STAGE II SPORULATION PROTEIN E"/>
    <property type="match status" value="1"/>
</dbReference>
<dbReference type="EMBL" id="JACCCO010000003">
    <property type="protein sequence ID" value="NYF43341.1"/>
    <property type="molecule type" value="Genomic_DNA"/>
</dbReference>
<evidence type="ECO:0000256" key="1">
    <source>
        <dbReference type="ARBA" id="ARBA00022801"/>
    </source>
</evidence>
<dbReference type="InterPro" id="IPR001932">
    <property type="entry name" value="PPM-type_phosphatase-like_dom"/>
</dbReference>
<evidence type="ECO:0000259" key="2">
    <source>
        <dbReference type="SMART" id="SM00331"/>
    </source>
</evidence>
<dbReference type="InterPro" id="IPR035965">
    <property type="entry name" value="PAS-like_dom_sf"/>
</dbReference>
<dbReference type="Pfam" id="PF07228">
    <property type="entry name" value="SpoIIE"/>
    <property type="match status" value="1"/>
</dbReference>
<dbReference type="SUPFAM" id="SSF81606">
    <property type="entry name" value="PP2C-like"/>
    <property type="match status" value="1"/>
</dbReference>
<dbReference type="Gene3D" id="3.60.40.10">
    <property type="entry name" value="PPM-type phosphatase domain"/>
    <property type="match status" value="1"/>
</dbReference>
<name>A0A852VA43_9ACTN</name>
<dbReference type="Gene3D" id="3.30.450.20">
    <property type="entry name" value="PAS domain"/>
    <property type="match status" value="1"/>
</dbReference>